<sequence length="157" mass="16498">MASEMDLPSMVAGAADMIRYCGGGEEMVTVPAAAGGRPIIRCLLGHFALACCFVRSMLEAKAGLRPRRRLGLRGTIYEQWETELARTDAALPRDNRLHNGLIITDGTDPNRGVVDDDHDVSNSEVDINDMEGTNGGAAGGDGEGDGGAAASPEERLA</sequence>
<comment type="caution">
    <text evidence="1">The sequence shown here is derived from an EMBL/GenBank/DDBJ whole genome shotgun (WGS) entry which is preliminary data.</text>
</comment>
<protein>
    <submittedName>
        <fullName evidence="1">Uncharacterized protein</fullName>
    </submittedName>
</protein>
<organism evidence="1 2">
    <name type="scientific">Pyropia yezoensis</name>
    <name type="common">Susabi-nori</name>
    <name type="synonym">Porphyra yezoensis</name>
    <dbReference type="NCBI Taxonomy" id="2788"/>
    <lineage>
        <taxon>Eukaryota</taxon>
        <taxon>Rhodophyta</taxon>
        <taxon>Bangiophyceae</taxon>
        <taxon>Bangiales</taxon>
        <taxon>Bangiaceae</taxon>
        <taxon>Pyropia</taxon>
    </lineage>
</organism>
<evidence type="ECO:0000313" key="1">
    <source>
        <dbReference type="EMBL" id="KAK1868310.1"/>
    </source>
</evidence>
<gene>
    <name evidence="1" type="ORF">I4F81_010799</name>
</gene>
<dbReference type="EMBL" id="CM020620">
    <property type="protein sequence ID" value="KAK1868310.1"/>
    <property type="molecule type" value="Genomic_DNA"/>
</dbReference>
<accession>A0ACC3CEE0</accession>
<dbReference type="Proteomes" id="UP000798662">
    <property type="component" value="Chromosome 3"/>
</dbReference>
<reference evidence="1" key="1">
    <citation type="submission" date="2019-11" db="EMBL/GenBank/DDBJ databases">
        <title>Nori genome reveals adaptations in red seaweeds to the harsh intertidal environment.</title>
        <authorList>
            <person name="Wang D."/>
            <person name="Mao Y."/>
        </authorList>
    </citation>
    <scope>NUCLEOTIDE SEQUENCE</scope>
    <source>
        <tissue evidence="1">Gametophyte</tissue>
    </source>
</reference>
<proteinExistence type="predicted"/>
<evidence type="ECO:0000313" key="2">
    <source>
        <dbReference type="Proteomes" id="UP000798662"/>
    </source>
</evidence>
<name>A0ACC3CEE0_PYRYE</name>
<keyword evidence="2" id="KW-1185">Reference proteome</keyword>